<dbReference type="GO" id="GO:1990071">
    <property type="term" value="C:TRAPPII protein complex"/>
    <property type="evidence" value="ECO:0007669"/>
    <property type="project" value="InterPro"/>
</dbReference>
<gene>
    <name evidence="10" type="ORF">TRICI_005131</name>
</gene>
<dbReference type="Proteomes" id="UP000761534">
    <property type="component" value="Unassembled WGS sequence"/>
</dbReference>
<dbReference type="Pfam" id="PF23273">
    <property type="entry name" value="DUF7076"/>
    <property type="match status" value="1"/>
</dbReference>
<dbReference type="GO" id="GO:0006891">
    <property type="term" value="P:intra-Golgi vesicle-mediated transport"/>
    <property type="evidence" value="ECO:0007669"/>
    <property type="project" value="TreeGrafter"/>
</dbReference>
<evidence type="ECO:0000256" key="1">
    <source>
        <dbReference type="ARBA" id="ARBA00004555"/>
    </source>
</evidence>
<reference evidence="10" key="1">
    <citation type="journal article" date="2019" name="G3 (Bethesda)">
        <title>Genome Assemblies of Two Rare Opportunistic Yeast Pathogens: Diutina rugosa (syn. Candida rugosa) and Trichomonascus ciferrii (syn. Candida ciferrii).</title>
        <authorList>
            <person name="Mixao V."/>
            <person name="Saus E."/>
            <person name="Hansen A.P."/>
            <person name="Lass-Florl C."/>
            <person name="Gabaldon T."/>
        </authorList>
    </citation>
    <scope>NUCLEOTIDE SEQUENCE</scope>
    <source>
        <strain evidence="10">CBS 4856</strain>
    </source>
</reference>
<dbReference type="InterPro" id="IPR055506">
    <property type="entry name" value="DUF7078"/>
</dbReference>
<dbReference type="Pfam" id="PF24967">
    <property type="entry name" value="NTS_TR130"/>
    <property type="match status" value="1"/>
</dbReference>
<dbReference type="PANTHER" id="PTHR13251:SF3">
    <property type="entry name" value="TRAFFICKING PROTEIN PARTICLE COMPLEX SUBUNIT 10"/>
    <property type="match status" value="1"/>
</dbReference>
<keyword evidence="11" id="KW-1185">Reference proteome</keyword>
<evidence type="ECO:0000259" key="6">
    <source>
        <dbReference type="Pfam" id="PF23273"/>
    </source>
</evidence>
<feature type="domain" description="Trs130 NTS" evidence="9">
    <location>
        <begin position="326"/>
        <end position="524"/>
    </location>
</feature>
<dbReference type="OrthoDB" id="10256906at2759"/>
<evidence type="ECO:0000259" key="5">
    <source>
        <dbReference type="Pfam" id="PF23036"/>
    </source>
</evidence>
<comment type="caution">
    <text evidence="10">The sequence shown here is derived from an EMBL/GenBank/DDBJ whole genome shotgun (WGS) entry which is preliminary data.</text>
</comment>
<dbReference type="GO" id="GO:0005829">
    <property type="term" value="C:cytosol"/>
    <property type="evidence" value="ECO:0007669"/>
    <property type="project" value="GOC"/>
</dbReference>
<feature type="domain" description="TRAPPC10/Trs130 N-terminal" evidence="5">
    <location>
        <begin position="3"/>
        <end position="314"/>
    </location>
</feature>
<sequence>MPSTKTQIAYFDPLGVYRELCDELKSKLPLVNLHWNPPSRPLRSIPTLDVDLVEEEAVTHSTPKHQMLGLSSAPYLKLIFIKCDDNETYRQSIRTMIREWLTNNVNGTRDPTEWLIIHYVPTGGKSSSANRFKSTVFDKIRADFNSGSKKDRCLQIRKDYSSEMEYMETWSDAMTRIKEAVLDAFGKRVDLYEDEVNKLEAKKNVMGWNFGTFFIMKEGLALSFENISLYEDALMLYDELETAFGTMSRQKSVASFLSSIGFDYDKKPPSSLMNIQDDSQWRHQIMSNAISLFDFHCYLFSRQAHLMLQIAKSSSSASISALKIGELYLRLRTFLTEMNGLLLSNKKNMFMVAEWSYNVIKEFLEATADTQDGLVRQVSEGRGELMLLSRKALETLARNKGYNIDGALSEVSLHEDSVMGEYHVQTKELEEYLKDEISFYQQYRSVTIAASAEFELADRIRTVNRLSAQLALLDYQLGNYETACSQLENIPTLYGRQGWDIISASLLSVYIKCLMKLNRKEDILTNSLELLRQHKHLGKAEVDELIDNVQTLCDSFESKASLDTLFEASVVPYVGVNATGKYTIKVIISSNLTKDFPLEDATLTLHNIKAAKEKLVFRNESPLLVRSNKVELEFTCNKFIRGQFRVADLKMSKGKLLLSKEFNNDLEPIIVDFYPSPHGFWAKIKAPRVYALPERRLILQINAPKEVHVENCKVSFKPMTPGLKIQTQKANAKEATPGGLTIGEFDESTEVSVPFVADAEVQRIAVRTVIDFTTSSGIFQHIFVDDIDAILAIDVNVHDFFKTYKFFSKFSVSCKTHEPVRVFNGSLESTDHFKVSPQVDTGPTIVFPGGPMSQVFAITKEPGSNEEKTLLLTIQHCYVREECLTLIREAVHAKLREKELESYTLLVEPLIKWLPIDVKSYALEGVLRIPNDVIHQVEETRYLDYIRPSDRKAIVRILSDCLRKEYDDDISDFDSISHELRIPVPIPTVDMVHEIELLFPESDQFVIGRTIPVTMKINSTDIWSDGKGKPDDKNTHFMYDIIPNDSWTLSGKKRGSFDTTTPTHEFNISLVPLRTGKLSLPRVEIYVRGGDSTLKMEIDHKNGGENALVVPEYDRISVSF</sequence>
<organism evidence="10 11">
    <name type="scientific">Trichomonascus ciferrii</name>
    <dbReference type="NCBI Taxonomy" id="44093"/>
    <lineage>
        <taxon>Eukaryota</taxon>
        <taxon>Fungi</taxon>
        <taxon>Dikarya</taxon>
        <taxon>Ascomycota</taxon>
        <taxon>Saccharomycotina</taxon>
        <taxon>Dipodascomycetes</taxon>
        <taxon>Dipodascales</taxon>
        <taxon>Trichomonascaceae</taxon>
        <taxon>Trichomonascus</taxon>
        <taxon>Trichomonascus ciferrii complex</taxon>
    </lineage>
</organism>
<name>A0A642UW33_9ASCO</name>
<dbReference type="EMBL" id="SWFS01000395">
    <property type="protein sequence ID" value="KAA8906611.1"/>
    <property type="molecule type" value="Genomic_DNA"/>
</dbReference>
<dbReference type="VEuPathDB" id="FungiDB:TRICI_005131"/>
<evidence type="ECO:0000256" key="2">
    <source>
        <dbReference type="ARBA" id="ARBA00022448"/>
    </source>
</evidence>
<protein>
    <submittedName>
        <fullName evidence="10">Uncharacterized protein</fullName>
    </submittedName>
</protein>
<evidence type="ECO:0000313" key="11">
    <source>
        <dbReference type="Proteomes" id="UP000761534"/>
    </source>
</evidence>
<keyword evidence="2" id="KW-0813">Transport</keyword>
<dbReference type="Pfam" id="PF23036">
    <property type="entry name" value="TRAPPC10_1st"/>
    <property type="match status" value="1"/>
</dbReference>
<evidence type="ECO:0000259" key="9">
    <source>
        <dbReference type="Pfam" id="PF24967"/>
    </source>
</evidence>
<dbReference type="InterPro" id="IPR056913">
    <property type="entry name" value="TRAPPC10/Trs130_N"/>
</dbReference>
<dbReference type="InterPro" id="IPR045126">
    <property type="entry name" value="TRAPPC10/Trs130"/>
</dbReference>
<dbReference type="InterPro" id="IPR055505">
    <property type="entry name" value="DUF7077"/>
</dbReference>
<feature type="domain" description="TRAPPC10/Trs130 C-terminal" evidence="4">
    <location>
        <begin position="983"/>
        <end position="1104"/>
    </location>
</feature>
<dbReference type="GO" id="GO:0034498">
    <property type="term" value="P:early endosome to Golgi transport"/>
    <property type="evidence" value="ECO:0007669"/>
    <property type="project" value="TreeGrafter"/>
</dbReference>
<evidence type="ECO:0000259" key="7">
    <source>
        <dbReference type="Pfam" id="PF23274"/>
    </source>
</evidence>
<dbReference type="InterPro" id="IPR055504">
    <property type="entry name" value="DUF7076"/>
</dbReference>
<dbReference type="AlphaFoldDB" id="A0A642UW33"/>
<proteinExistence type="predicted"/>
<evidence type="ECO:0000313" key="10">
    <source>
        <dbReference type="EMBL" id="KAA8906611.1"/>
    </source>
</evidence>
<comment type="subcellular location">
    <subcellularLocation>
        <location evidence="1">Golgi apparatus</location>
    </subcellularLocation>
</comment>
<feature type="domain" description="DUF7076" evidence="6">
    <location>
        <begin position="556"/>
        <end position="662"/>
    </location>
</feature>
<evidence type="ECO:0000259" key="8">
    <source>
        <dbReference type="Pfam" id="PF23285"/>
    </source>
</evidence>
<dbReference type="Pfam" id="PF23274">
    <property type="entry name" value="DUF7077"/>
    <property type="match status" value="1"/>
</dbReference>
<dbReference type="InterPro" id="IPR022233">
    <property type="entry name" value="TRAPPC10/Trs130_C"/>
</dbReference>
<dbReference type="PANTHER" id="PTHR13251">
    <property type="entry name" value="EPILEPSY HOLOPROSENCEPHALY CANDIDATE 1/TMEM1"/>
    <property type="match status" value="1"/>
</dbReference>
<dbReference type="Pfam" id="PF23285">
    <property type="entry name" value="DUF7078"/>
    <property type="match status" value="1"/>
</dbReference>
<dbReference type="InterPro" id="IPR056916">
    <property type="entry name" value="NTS_TR130"/>
</dbReference>
<keyword evidence="3" id="KW-0333">Golgi apparatus</keyword>
<feature type="domain" description="DUF7077" evidence="7">
    <location>
        <begin position="677"/>
        <end position="788"/>
    </location>
</feature>
<accession>A0A642UW33</accession>
<evidence type="ECO:0000256" key="3">
    <source>
        <dbReference type="ARBA" id="ARBA00023034"/>
    </source>
</evidence>
<dbReference type="Pfam" id="PF12584">
    <property type="entry name" value="TRAPPC10"/>
    <property type="match status" value="1"/>
</dbReference>
<evidence type="ECO:0000259" key="4">
    <source>
        <dbReference type="Pfam" id="PF12584"/>
    </source>
</evidence>
<feature type="domain" description="DUF7078" evidence="8">
    <location>
        <begin position="881"/>
        <end position="964"/>
    </location>
</feature>